<comment type="caution">
    <text evidence="1">The sequence shown here is derived from an EMBL/GenBank/DDBJ whole genome shotgun (WGS) entry which is preliminary data.</text>
</comment>
<evidence type="ECO:0000313" key="2">
    <source>
        <dbReference type="Proteomes" id="UP000023775"/>
    </source>
</evidence>
<reference evidence="1 2" key="1">
    <citation type="journal article" date="2013" name="Genome Announc.">
        <title>Draft Genome Sequence of the Aeromonas diversa Type Strain.</title>
        <authorList>
            <person name="Farfan M."/>
            <person name="Spataro N."/>
            <person name="Sanglas A."/>
            <person name="Albarral V."/>
            <person name="Loren J.G."/>
            <person name="Bosch E."/>
            <person name="Fuste M.C."/>
        </authorList>
    </citation>
    <scope>NUCLEOTIDE SEQUENCE [LARGE SCALE GENOMIC DNA]</scope>
    <source>
        <strain evidence="1 2">2478-85</strain>
    </source>
</reference>
<organism evidence="1 2">
    <name type="scientific">Aeromonas diversa CDC 2478-85</name>
    <dbReference type="NCBI Taxonomy" id="1268237"/>
    <lineage>
        <taxon>Bacteria</taxon>
        <taxon>Pseudomonadati</taxon>
        <taxon>Pseudomonadota</taxon>
        <taxon>Gammaproteobacteria</taxon>
        <taxon>Aeromonadales</taxon>
        <taxon>Aeromonadaceae</taxon>
        <taxon>Aeromonas</taxon>
    </lineage>
</organism>
<accession>N9U0T4</accession>
<dbReference type="RefSeq" id="WP_005353640.1">
    <property type="nucleotide sequence ID" value="NZ_APVG01000025.1"/>
</dbReference>
<name>N9U0T4_9GAMM</name>
<protein>
    <submittedName>
        <fullName evidence="1">Uncharacterized protein</fullName>
    </submittedName>
</protein>
<dbReference type="Proteomes" id="UP000023775">
    <property type="component" value="Unassembled WGS sequence"/>
</dbReference>
<dbReference type="PATRIC" id="fig|1268237.3.peg.2155"/>
<proteinExistence type="predicted"/>
<evidence type="ECO:0000313" key="1">
    <source>
        <dbReference type="EMBL" id="ENY71920.1"/>
    </source>
</evidence>
<sequence>MKMVRHSTLLSRAEELLTHDPFTLADAKALEELEELASGEEGLLIAEIWESAQGIADDEARLYMSGLR</sequence>
<gene>
    <name evidence="1" type="ORF">G114_10945</name>
</gene>
<keyword evidence="2" id="KW-1185">Reference proteome</keyword>
<dbReference type="EMBL" id="APVG01000025">
    <property type="protein sequence ID" value="ENY71920.1"/>
    <property type="molecule type" value="Genomic_DNA"/>
</dbReference>
<dbReference type="AlphaFoldDB" id="N9U0T4"/>